<reference evidence="3" key="1">
    <citation type="submission" date="2014-08" db="EMBL/GenBank/DDBJ databases">
        <authorList>
            <person name="Sharma Rahul"/>
            <person name="Thines Marco"/>
        </authorList>
    </citation>
    <scope>NUCLEOTIDE SEQUENCE</scope>
</reference>
<evidence type="ECO:0000256" key="2">
    <source>
        <dbReference type="SAM" id="Phobius"/>
    </source>
</evidence>
<evidence type="ECO:0008006" key="4">
    <source>
        <dbReference type="Google" id="ProtNLM"/>
    </source>
</evidence>
<keyword evidence="2" id="KW-1133">Transmembrane helix</keyword>
<dbReference type="AlphaFoldDB" id="A0A0F7SUH6"/>
<accession>A0A0F7SUH6</accession>
<keyword evidence="2" id="KW-0472">Membrane</keyword>
<evidence type="ECO:0000256" key="1">
    <source>
        <dbReference type="SAM" id="MobiDB-lite"/>
    </source>
</evidence>
<dbReference type="EMBL" id="LN483332">
    <property type="protein sequence ID" value="CED85146.1"/>
    <property type="molecule type" value="Genomic_DNA"/>
</dbReference>
<name>A0A0F7SUH6_PHARH</name>
<sequence length="408" mass="45273">MSKDSSHALLSPPMTPPAIPNQNQPPLTVDTVVGPHDQPGGGHPLTRHTHKAPNTPDVSHLDFTDSFFSGNPRAFPQSPQRTNRQSDDEGSDDALVLMPSRKHSFKATSPAGQTKSQATYFTPASPNKDFGPFSFAEKKRTERLGSELPLSMAGHFSRNHRTPFSTFISRKYRRILLVAAVIFAFIFVFRAHQASNSSRTILPLRIPFSERTRLAPISAAALRKRPGSEANRSKQSQQQSTNEKYIWKKNEELAGLIEYLASAPTEHALPPSVDRTVDAELVLDFDPLLTADPDRAMREMVETVWRERVVVLLGKGYGNPRTKAIQATLQDMNVIPAPVVIEVDRRADSDQLVPVLSRLVDTSIDEFPVLLVGGKMMHRADFEESRLRTLISNAGGSFRAVKKKKGKK</sequence>
<keyword evidence="2" id="KW-0812">Transmembrane</keyword>
<proteinExistence type="predicted"/>
<feature type="transmembrane region" description="Helical" evidence="2">
    <location>
        <begin position="175"/>
        <end position="192"/>
    </location>
</feature>
<feature type="compositionally biased region" description="Polar residues" evidence="1">
    <location>
        <begin position="233"/>
        <end position="243"/>
    </location>
</feature>
<feature type="region of interest" description="Disordered" evidence="1">
    <location>
        <begin position="220"/>
        <end position="244"/>
    </location>
</feature>
<evidence type="ECO:0000313" key="3">
    <source>
        <dbReference type="EMBL" id="CED85146.1"/>
    </source>
</evidence>
<feature type="region of interest" description="Disordered" evidence="1">
    <location>
        <begin position="1"/>
        <end position="93"/>
    </location>
</feature>
<organism evidence="3">
    <name type="scientific">Phaffia rhodozyma</name>
    <name type="common">Yeast</name>
    <name type="synonym">Xanthophyllomyces dendrorhous</name>
    <dbReference type="NCBI Taxonomy" id="264483"/>
    <lineage>
        <taxon>Eukaryota</taxon>
        <taxon>Fungi</taxon>
        <taxon>Dikarya</taxon>
        <taxon>Basidiomycota</taxon>
        <taxon>Agaricomycotina</taxon>
        <taxon>Tremellomycetes</taxon>
        <taxon>Cystofilobasidiales</taxon>
        <taxon>Mrakiaceae</taxon>
        <taxon>Phaffia</taxon>
    </lineage>
</organism>
<dbReference type="Gene3D" id="3.40.30.10">
    <property type="entry name" value="Glutaredoxin"/>
    <property type="match status" value="1"/>
</dbReference>
<protein>
    <recommendedName>
        <fullName evidence="4">Thioredoxin-like fold</fullName>
    </recommendedName>
</protein>